<accession>S9UCE8</accession>
<keyword evidence="10" id="KW-1185">Reference proteome</keyword>
<dbReference type="InterPro" id="IPR045064">
    <property type="entry name" value="Reticulon-like"/>
</dbReference>
<comment type="caution">
    <text evidence="8">The sequence shown here is derived from an EMBL/GenBank/DDBJ whole genome shotgun (WGS) entry which is preliminary data.</text>
</comment>
<dbReference type="OrthoDB" id="567788at2759"/>
<evidence type="ECO:0000256" key="2">
    <source>
        <dbReference type="ARBA" id="ARBA00022692"/>
    </source>
</evidence>
<dbReference type="PANTHER" id="PTHR10994">
    <property type="entry name" value="RETICULON"/>
    <property type="match status" value="1"/>
</dbReference>
<evidence type="ECO:0000256" key="3">
    <source>
        <dbReference type="ARBA" id="ARBA00022824"/>
    </source>
</evidence>
<dbReference type="PANTHER" id="PTHR10994:SF193">
    <property type="entry name" value="RETICULON-LIKE PROTEIN"/>
    <property type="match status" value="1"/>
</dbReference>
<evidence type="ECO:0000259" key="7">
    <source>
        <dbReference type="PROSITE" id="PS50845"/>
    </source>
</evidence>
<feature type="domain" description="Reticulon" evidence="7">
    <location>
        <begin position="16"/>
        <end position="196"/>
    </location>
</feature>
<feature type="transmembrane region" description="Helical" evidence="6">
    <location>
        <begin position="26"/>
        <end position="45"/>
    </location>
</feature>
<keyword evidence="5 6" id="KW-0472">Membrane</keyword>
<evidence type="ECO:0000313" key="8">
    <source>
        <dbReference type="EMBL" id="EPY28492.1"/>
    </source>
</evidence>
<comment type="subcellular location">
    <subcellularLocation>
        <location evidence="1 6">Endoplasmic reticulum membrane</location>
        <topology evidence="1 6">Multi-pass membrane protein</topology>
    </subcellularLocation>
</comment>
<evidence type="ECO:0000256" key="6">
    <source>
        <dbReference type="RuleBase" id="RU363132"/>
    </source>
</evidence>
<name>S9UCE8_9TRYP</name>
<feature type="transmembrane region" description="Helical" evidence="6">
    <location>
        <begin position="52"/>
        <end position="70"/>
    </location>
</feature>
<proteinExistence type="predicted"/>
<dbReference type="Pfam" id="PF02453">
    <property type="entry name" value="Reticulon"/>
    <property type="match status" value="1"/>
</dbReference>
<reference evidence="8 10" key="1">
    <citation type="journal article" date="2013" name="PLoS ONE">
        <title>Predicting the Proteins of Angomonas deanei, Strigomonas culicis and Their Respective Endosymbionts Reveals New Aspects of the Trypanosomatidae Family.</title>
        <authorList>
            <person name="Motta M.C."/>
            <person name="Martins A.C."/>
            <person name="de Souza S.S."/>
            <person name="Catta-Preta C.M."/>
            <person name="Silva R."/>
            <person name="Klein C.C."/>
            <person name="de Almeida L.G."/>
            <person name="de Lima Cunha O."/>
            <person name="Ciapina L.P."/>
            <person name="Brocchi M."/>
            <person name="Colabardini A.C."/>
            <person name="de Araujo Lima B."/>
            <person name="Machado C.R."/>
            <person name="de Almeida Soares C.M."/>
            <person name="Probst C.M."/>
            <person name="de Menezes C.B."/>
            <person name="Thompson C.E."/>
            <person name="Bartholomeu D.C."/>
            <person name="Gradia D.F."/>
            <person name="Pavoni D.P."/>
            <person name="Grisard E.C."/>
            <person name="Fantinatti-Garboggini F."/>
            <person name="Marchini F.K."/>
            <person name="Rodrigues-Luiz G.F."/>
            <person name="Wagner G."/>
            <person name="Goldman G.H."/>
            <person name="Fietto J.L."/>
            <person name="Elias M.C."/>
            <person name="Goldman M.H."/>
            <person name="Sagot M.F."/>
            <person name="Pereira M."/>
            <person name="Stoco P.H."/>
            <person name="de Mendonca-Neto R.P."/>
            <person name="Teixeira S.M."/>
            <person name="Maciel T.E."/>
            <person name="de Oliveira Mendes T.A."/>
            <person name="Urmenyi T.P."/>
            <person name="de Souza W."/>
            <person name="Schenkman S."/>
            <person name="de Vasconcelos A.T."/>
        </authorList>
    </citation>
    <scope>NUCLEOTIDE SEQUENCE [LARGE SCALE GENOMIC DNA]</scope>
</reference>
<dbReference type="InterPro" id="IPR003388">
    <property type="entry name" value="Reticulon"/>
</dbReference>
<gene>
    <name evidence="9" type="ORF">STCU_02128</name>
    <name evidence="8" type="ORF">STCU_05088</name>
</gene>
<evidence type="ECO:0000313" key="9">
    <source>
        <dbReference type="EMBL" id="EPY33618.1"/>
    </source>
</evidence>
<sequence>MDSVKTILRDLETTKPCEVLRWNKPIVSGIYAGSLFTFWLVFVVFEYTVTTMVARLATLSLIVGAALTFTKTLQISATDVSAHVDRVYDSVRPCVLHAVEQLINIVTWKDTMLSLKVVGGSFTVAFVGNYVSDAVLALLVLIVTFTAPLVYKLKKNEIDDLLAQVKQLADKYLAVLSAKGKTAAEKAEAAYERKNL</sequence>
<dbReference type="EMBL" id="ATMH01005088">
    <property type="protein sequence ID" value="EPY28492.1"/>
    <property type="molecule type" value="Genomic_DNA"/>
</dbReference>
<dbReference type="GO" id="GO:0005789">
    <property type="term" value="C:endoplasmic reticulum membrane"/>
    <property type="evidence" value="ECO:0007669"/>
    <property type="project" value="UniProtKB-SubCell"/>
</dbReference>
<protein>
    <recommendedName>
        <fullName evidence="6">Reticulon-like protein</fullName>
    </recommendedName>
</protein>
<dbReference type="Proteomes" id="UP000015354">
    <property type="component" value="Unassembled WGS sequence"/>
</dbReference>
<evidence type="ECO:0000256" key="4">
    <source>
        <dbReference type="ARBA" id="ARBA00022989"/>
    </source>
</evidence>
<feature type="transmembrane region" description="Helical" evidence="6">
    <location>
        <begin position="130"/>
        <end position="151"/>
    </location>
</feature>
<reference evidence="8" key="2">
    <citation type="submission" date="2013-03" db="EMBL/GenBank/DDBJ databases">
        <authorList>
            <person name="Motta M.C.M."/>
            <person name="Martins A.C.A."/>
            <person name="Preta C.M.C.C."/>
            <person name="Silva R."/>
            <person name="de Souza S.S."/>
            <person name="Klein C.C."/>
            <person name="de Almeida L.G.P."/>
            <person name="Cunha O.L."/>
            <person name="Colabardini A.C."/>
            <person name="Lima B.A."/>
            <person name="Machado C.R."/>
            <person name="Soares C.M.A."/>
            <person name="de Menezes C.B.A."/>
            <person name="Bartolomeu D.C."/>
            <person name="Grisard E.C."/>
            <person name="Fantinatti-Garboggini F."/>
            <person name="Rodrigues-Luiz G.F."/>
            <person name="Wagner G."/>
            <person name="Goldman G.H."/>
            <person name="Fietto J.L.R."/>
            <person name="Ciapina L.P."/>
            <person name="Brocchi M."/>
            <person name="Elias M.C."/>
            <person name="Goldman M.H.S."/>
            <person name="Sagot M.-F."/>
            <person name="Pereira M."/>
            <person name="Stoco P.H."/>
            <person name="Teixeira S.M.R."/>
            <person name="de Mendonca-Neto R.P."/>
            <person name="Maciel T.E.F."/>
            <person name="Mendes T.A.O."/>
            <person name="Urmenyi T.P."/>
            <person name="Teixeira M.M.G."/>
            <person name="de Camargo E.F.P."/>
            <person name="de Sousa W."/>
            <person name="Schenkman S."/>
            <person name="de Vasconcelos A.T.R."/>
        </authorList>
    </citation>
    <scope>NUCLEOTIDE SEQUENCE</scope>
</reference>
<keyword evidence="2 6" id="KW-0812">Transmembrane</keyword>
<dbReference type="PROSITE" id="PS50845">
    <property type="entry name" value="RETICULON"/>
    <property type="match status" value="1"/>
</dbReference>
<keyword evidence="3 6" id="KW-0256">Endoplasmic reticulum</keyword>
<evidence type="ECO:0000256" key="5">
    <source>
        <dbReference type="ARBA" id="ARBA00023136"/>
    </source>
</evidence>
<dbReference type="EMBL" id="ATMH01002128">
    <property type="protein sequence ID" value="EPY33618.1"/>
    <property type="molecule type" value="Genomic_DNA"/>
</dbReference>
<dbReference type="AlphaFoldDB" id="S9UCE8"/>
<evidence type="ECO:0000313" key="10">
    <source>
        <dbReference type="Proteomes" id="UP000015354"/>
    </source>
</evidence>
<organism evidence="8 10">
    <name type="scientific">Strigomonas culicis</name>
    <dbReference type="NCBI Taxonomy" id="28005"/>
    <lineage>
        <taxon>Eukaryota</taxon>
        <taxon>Discoba</taxon>
        <taxon>Euglenozoa</taxon>
        <taxon>Kinetoplastea</taxon>
        <taxon>Metakinetoplastina</taxon>
        <taxon>Trypanosomatida</taxon>
        <taxon>Trypanosomatidae</taxon>
        <taxon>Strigomonadinae</taxon>
        <taxon>Strigomonas</taxon>
    </lineage>
</organism>
<evidence type="ECO:0000256" key="1">
    <source>
        <dbReference type="ARBA" id="ARBA00004477"/>
    </source>
</evidence>
<keyword evidence="4 6" id="KW-1133">Transmembrane helix</keyword>
<dbReference type="GO" id="GO:0009617">
    <property type="term" value="P:response to bacterium"/>
    <property type="evidence" value="ECO:0007669"/>
    <property type="project" value="InterPro"/>
</dbReference>